<evidence type="ECO:0000259" key="5">
    <source>
        <dbReference type="PROSITE" id="PS50835"/>
    </source>
</evidence>
<feature type="signal peptide" evidence="4">
    <location>
        <begin position="1"/>
        <end position="18"/>
    </location>
</feature>
<evidence type="ECO:0000256" key="4">
    <source>
        <dbReference type="SAM" id="SignalP"/>
    </source>
</evidence>
<dbReference type="PANTHER" id="PTHR13771">
    <property type="entry name" value="INTERCELLULAR ADHESION MOLECULE"/>
    <property type="match status" value="1"/>
</dbReference>
<dbReference type="InterPro" id="IPR003599">
    <property type="entry name" value="Ig_sub"/>
</dbReference>
<reference evidence="6 7" key="1">
    <citation type="submission" date="2024-02" db="EMBL/GenBank/DDBJ databases">
        <title>Chromosome-level genome assembly of the Eurasian Minnow (Phoxinus phoxinus).</title>
        <authorList>
            <person name="Oriowo T.O."/>
            <person name="Martin S."/>
            <person name="Stange M."/>
            <person name="Chrysostomakis Y."/>
            <person name="Brown T."/>
            <person name="Winkler S."/>
            <person name="Kukowka S."/>
            <person name="Myers E.W."/>
            <person name="Bohne A."/>
        </authorList>
    </citation>
    <scope>NUCLEOTIDE SEQUENCE [LARGE SCALE GENOMIC DNA]</scope>
    <source>
        <strain evidence="6">ZFMK-TIS-60720</strain>
        <tissue evidence="6">Whole Organism</tissue>
    </source>
</reference>
<sequence length="784" mass="87204">MLLLQRLMGLLLINFVHGDCPISFNPPEVVVQSEASFSVNCSTNMTDDFVLSWGAFNDTLGNIGNIFKSGNVTNWEMQLTCHIRSNETQCSQNLSFIVYKTPDSVSISTVNHNGPMMEGDQYELQCDVLNVAPAQNLTVNWYKGQTRVNQSIFTDTIKTPVSKTSKLLISPDRADDGAQYWCEAKLELGEEGPRRPPKVTSDRLNITVHFKPIIIETKLPSIVPVFRGFPVVIVCEAEGNPKPTISWNLSTTDIVFGETLTITELTPKDLHCIANNSVGSTIRNVKVSIQDSECPVQLNPQRAVVKYGGNVSADCKTYIQHKGMGWEASEGAVHMSTDSLVTWRVSELTEWDITPSCYINHKEQCTVTLPVTIYKTPDSVSISTVNHNGPMMEGNQYELQCDVLNVAPAQNLTVNWYKGQTLVNQSIFTETIKTPVSKTSKLLISPDRADDGAQYWCEAELELGEEGPRPPPKVTSDPLNITVYYKPNIKDCQDWSPTTGTSLDSYPKSYSLVGNPPPDISWRRKPSPGQLNASILLNTYDSDKYEITASNEHGKSTCIINITVEYPPKLNCSESYEVKEKTPFQCPCVANGLPKPDVSFYKHGKLIELPYYPKWNDGGCYQLNATNKHGSVNFTFVLTILYAPVFHPSQDKFDVVEDSNITLECYSSGNPEPEMTWSFENKIISTGWRNITFNIERATSTRAGVYTCSATNQFGHQEKTFKVEIRGNSPNYIPVVIAVVALIVILIIIAVLIYLWIKKQSTGSYQIAANKAVEMHPLNNGGTC</sequence>
<keyword evidence="4" id="KW-0732">Signal</keyword>
<proteinExistence type="predicted"/>
<keyword evidence="3" id="KW-0472">Membrane</keyword>
<dbReference type="EMBL" id="JAYKXH010000002">
    <property type="protein sequence ID" value="KAK7175213.1"/>
    <property type="molecule type" value="Genomic_DNA"/>
</dbReference>
<dbReference type="InterPro" id="IPR013783">
    <property type="entry name" value="Ig-like_fold"/>
</dbReference>
<feature type="domain" description="Ig-like" evidence="5">
    <location>
        <begin position="212"/>
        <end position="288"/>
    </location>
</feature>
<dbReference type="InterPro" id="IPR013098">
    <property type="entry name" value="Ig_I-set"/>
</dbReference>
<name>A0AAN9DMU2_9TELE</name>
<dbReference type="SMART" id="SM00408">
    <property type="entry name" value="IGc2"/>
    <property type="match status" value="4"/>
</dbReference>
<gene>
    <name evidence="6" type="ORF">R3I93_002193</name>
</gene>
<keyword evidence="2" id="KW-0393">Immunoglobulin domain</keyword>
<organism evidence="6 7">
    <name type="scientific">Phoxinus phoxinus</name>
    <name type="common">Eurasian minnow</name>
    <dbReference type="NCBI Taxonomy" id="58324"/>
    <lineage>
        <taxon>Eukaryota</taxon>
        <taxon>Metazoa</taxon>
        <taxon>Chordata</taxon>
        <taxon>Craniata</taxon>
        <taxon>Vertebrata</taxon>
        <taxon>Euteleostomi</taxon>
        <taxon>Actinopterygii</taxon>
        <taxon>Neopterygii</taxon>
        <taxon>Teleostei</taxon>
        <taxon>Ostariophysi</taxon>
        <taxon>Cypriniformes</taxon>
        <taxon>Leuciscidae</taxon>
        <taxon>Phoxininae</taxon>
        <taxon>Phoxinus</taxon>
    </lineage>
</organism>
<accession>A0AAN9DMU2</accession>
<evidence type="ECO:0000313" key="6">
    <source>
        <dbReference type="EMBL" id="KAK7175213.1"/>
    </source>
</evidence>
<dbReference type="InterPro" id="IPR003598">
    <property type="entry name" value="Ig_sub2"/>
</dbReference>
<evidence type="ECO:0000256" key="3">
    <source>
        <dbReference type="SAM" id="Phobius"/>
    </source>
</evidence>
<dbReference type="Pfam" id="PF07679">
    <property type="entry name" value="I-set"/>
    <property type="match status" value="2"/>
</dbReference>
<dbReference type="InterPro" id="IPR013768">
    <property type="entry name" value="ICAM_N"/>
</dbReference>
<dbReference type="AlphaFoldDB" id="A0AAN9DMU2"/>
<dbReference type="PROSITE" id="PS50835">
    <property type="entry name" value="IG_LIKE"/>
    <property type="match status" value="4"/>
</dbReference>
<dbReference type="InterPro" id="IPR007110">
    <property type="entry name" value="Ig-like_dom"/>
</dbReference>
<feature type="domain" description="Ig-like" evidence="5">
    <location>
        <begin position="102"/>
        <end position="200"/>
    </location>
</feature>
<dbReference type="SMART" id="SM00409">
    <property type="entry name" value="IG"/>
    <property type="match status" value="5"/>
</dbReference>
<dbReference type="InterPro" id="IPR036179">
    <property type="entry name" value="Ig-like_dom_sf"/>
</dbReference>
<keyword evidence="3" id="KW-0812">Transmembrane</keyword>
<dbReference type="GO" id="GO:0007155">
    <property type="term" value="P:cell adhesion"/>
    <property type="evidence" value="ECO:0007669"/>
    <property type="project" value="InterPro"/>
</dbReference>
<dbReference type="SUPFAM" id="SSF48726">
    <property type="entry name" value="Immunoglobulin"/>
    <property type="match status" value="6"/>
</dbReference>
<feature type="chain" id="PRO_5042907457" description="Ig-like domain-containing protein" evidence="4">
    <location>
        <begin position="19"/>
        <end position="784"/>
    </location>
</feature>
<evidence type="ECO:0000313" key="7">
    <source>
        <dbReference type="Proteomes" id="UP001364617"/>
    </source>
</evidence>
<dbReference type="FunFam" id="2.60.40.10:FF:000032">
    <property type="entry name" value="palladin isoform X1"/>
    <property type="match status" value="1"/>
</dbReference>
<dbReference type="Gene3D" id="2.60.40.10">
    <property type="entry name" value="Immunoglobulins"/>
    <property type="match status" value="8"/>
</dbReference>
<feature type="transmembrane region" description="Helical" evidence="3">
    <location>
        <begin position="732"/>
        <end position="757"/>
    </location>
</feature>
<evidence type="ECO:0000256" key="1">
    <source>
        <dbReference type="ARBA" id="ARBA00023157"/>
    </source>
</evidence>
<feature type="domain" description="Ig-like" evidence="5">
    <location>
        <begin position="377"/>
        <end position="475"/>
    </location>
</feature>
<dbReference type="Pfam" id="PF03921">
    <property type="entry name" value="ICAM_N"/>
    <property type="match status" value="1"/>
</dbReference>
<dbReference type="Pfam" id="PF13927">
    <property type="entry name" value="Ig_3"/>
    <property type="match status" value="1"/>
</dbReference>
<comment type="caution">
    <text evidence="6">The sequence shown here is derived from an EMBL/GenBank/DDBJ whole genome shotgun (WGS) entry which is preliminary data.</text>
</comment>
<dbReference type="PANTHER" id="PTHR13771:SF9">
    <property type="entry name" value="INTERCELLULAR ADHESION MOLECULE 5"/>
    <property type="match status" value="1"/>
</dbReference>
<dbReference type="GO" id="GO:0005178">
    <property type="term" value="F:integrin binding"/>
    <property type="evidence" value="ECO:0007669"/>
    <property type="project" value="InterPro"/>
</dbReference>
<evidence type="ECO:0000256" key="2">
    <source>
        <dbReference type="ARBA" id="ARBA00023319"/>
    </source>
</evidence>
<keyword evidence="1" id="KW-1015">Disulfide bond</keyword>
<feature type="domain" description="Ig-like" evidence="5">
    <location>
        <begin position="644"/>
        <end position="724"/>
    </location>
</feature>
<keyword evidence="3" id="KW-1133">Transmembrane helix</keyword>
<dbReference type="Proteomes" id="UP001364617">
    <property type="component" value="Unassembled WGS sequence"/>
</dbReference>
<keyword evidence="7" id="KW-1185">Reference proteome</keyword>
<dbReference type="InterPro" id="IPR047012">
    <property type="entry name" value="ICAM_VCAM"/>
</dbReference>
<protein>
    <recommendedName>
        <fullName evidence="5">Ig-like domain-containing protein</fullName>
    </recommendedName>
</protein>